<reference evidence="4" key="1">
    <citation type="submission" date="2016-10" db="EMBL/GenBank/DDBJ databases">
        <authorList>
            <person name="Varghese N."/>
            <person name="Submissions S."/>
        </authorList>
    </citation>
    <scope>NUCLEOTIDE SEQUENCE [LARGE SCALE GENOMIC DNA]</scope>
    <source>
        <strain evidence="4">CGMCC 1.10121</strain>
    </source>
</reference>
<dbReference type="EMBL" id="FODV01000013">
    <property type="protein sequence ID" value="SEP08634.1"/>
    <property type="molecule type" value="Genomic_DNA"/>
</dbReference>
<feature type="transmembrane region" description="Helical" evidence="2">
    <location>
        <begin position="81"/>
        <end position="99"/>
    </location>
</feature>
<evidence type="ECO:0000256" key="2">
    <source>
        <dbReference type="SAM" id="Phobius"/>
    </source>
</evidence>
<evidence type="ECO:0000313" key="3">
    <source>
        <dbReference type="EMBL" id="SEP08634.1"/>
    </source>
</evidence>
<proteinExistence type="predicted"/>
<keyword evidence="2" id="KW-0812">Transmembrane</keyword>
<evidence type="ECO:0000313" key="4">
    <source>
        <dbReference type="Proteomes" id="UP000199126"/>
    </source>
</evidence>
<evidence type="ECO:0000256" key="1">
    <source>
        <dbReference type="SAM" id="MobiDB-lite"/>
    </source>
</evidence>
<protein>
    <submittedName>
        <fullName evidence="3">F0F1-ATPase subunit, putative</fullName>
    </submittedName>
</protein>
<organism evidence="3 4">
    <name type="scientific">Halogranum amylolyticum</name>
    <dbReference type="NCBI Taxonomy" id="660520"/>
    <lineage>
        <taxon>Archaea</taxon>
        <taxon>Methanobacteriati</taxon>
        <taxon>Methanobacteriota</taxon>
        <taxon>Stenosarchaea group</taxon>
        <taxon>Halobacteria</taxon>
        <taxon>Halobacteriales</taxon>
        <taxon>Haloferacaceae</taxon>
    </lineage>
</organism>
<keyword evidence="4" id="KW-1185">Reference proteome</keyword>
<accession>A0A1H8V082</accession>
<dbReference type="InterPro" id="IPR032820">
    <property type="entry name" value="ATPase_put"/>
</dbReference>
<feature type="region of interest" description="Disordered" evidence="1">
    <location>
        <begin position="1"/>
        <end position="37"/>
    </location>
</feature>
<dbReference type="Proteomes" id="UP000199126">
    <property type="component" value="Unassembled WGS sequence"/>
</dbReference>
<gene>
    <name evidence="3" type="ORF">SAMN04487948_11391</name>
</gene>
<dbReference type="Pfam" id="PF09527">
    <property type="entry name" value="ATPase_gene1"/>
    <property type="match status" value="1"/>
</dbReference>
<keyword evidence="2" id="KW-1133">Transmembrane helix</keyword>
<dbReference type="AlphaFoldDB" id="A0A1H8V082"/>
<feature type="transmembrane region" description="Helical" evidence="2">
    <location>
        <begin position="46"/>
        <end position="69"/>
    </location>
</feature>
<name>A0A1H8V082_9EURY</name>
<dbReference type="RefSeq" id="WP_089826692.1">
    <property type="nucleotide sequence ID" value="NZ_FODV01000013.1"/>
</dbReference>
<sequence length="109" mass="11671">MTRSSWKPWGERQGDDSNEPTGSWPVPSRGNGDEEDEEASFWQAMAYLTSLGWILALPVAGGVLLGAWLDRQLGTTPTLTLGLLGAGIVIAAIQAYLVVAEAQQEGKRS</sequence>
<keyword evidence="2" id="KW-0472">Membrane</keyword>